<dbReference type="GO" id="GO:0046872">
    <property type="term" value="F:metal ion binding"/>
    <property type="evidence" value="ECO:0007669"/>
    <property type="project" value="UniProtKB-KW"/>
</dbReference>
<keyword evidence="7" id="KW-0808">Transferase</keyword>
<evidence type="ECO:0000256" key="7">
    <source>
        <dbReference type="ARBA" id="ARBA00022679"/>
    </source>
</evidence>
<evidence type="ECO:0000256" key="10">
    <source>
        <dbReference type="ARBA" id="ARBA00022777"/>
    </source>
</evidence>
<dbReference type="PANTHER" id="PTHR43030:SF1">
    <property type="entry name" value="PHOSPHOENOLPYRUVATE SYNTHASE"/>
    <property type="match status" value="1"/>
</dbReference>
<comment type="function">
    <text evidence="2">Catalyzes the phosphorylation of pyruvate to phosphoenolpyruvate.</text>
</comment>
<dbReference type="UniPathway" id="UPA00138"/>
<comment type="similarity">
    <text evidence="4">Belongs to the PEP-utilizing enzyme family.</text>
</comment>
<evidence type="ECO:0000256" key="3">
    <source>
        <dbReference type="ARBA" id="ARBA00004742"/>
    </source>
</evidence>
<gene>
    <name evidence="17" type="ORF">SAMN04488503_2343</name>
</gene>
<keyword evidence="10" id="KW-0418">Kinase</keyword>
<evidence type="ECO:0000256" key="13">
    <source>
        <dbReference type="ARBA" id="ARBA00033470"/>
    </source>
</evidence>
<dbReference type="GO" id="GO:0008986">
    <property type="term" value="F:pyruvate, water dikinase activity"/>
    <property type="evidence" value="ECO:0007669"/>
    <property type="project" value="UniProtKB-EC"/>
</dbReference>
<dbReference type="InterPro" id="IPR002192">
    <property type="entry name" value="PPDK_AMP/ATP-bd"/>
</dbReference>
<evidence type="ECO:0000313" key="18">
    <source>
        <dbReference type="Proteomes" id="UP000198324"/>
    </source>
</evidence>
<accession>A0A239B256</accession>
<dbReference type="EC" id="2.7.9.2" evidence="5"/>
<dbReference type="SUPFAM" id="SSF56059">
    <property type="entry name" value="Glutathione synthetase ATP-binding domain-like"/>
    <property type="match status" value="1"/>
</dbReference>
<evidence type="ECO:0000256" key="2">
    <source>
        <dbReference type="ARBA" id="ARBA00002988"/>
    </source>
</evidence>
<keyword evidence="18" id="KW-1185">Reference proteome</keyword>
<comment type="pathway">
    <text evidence="3">Carbohydrate biosynthesis; gluconeogenesis.</text>
</comment>
<dbReference type="EMBL" id="FZOC01000004">
    <property type="protein sequence ID" value="SNS01283.1"/>
    <property type="molecule type" value="Genomic_DNA"/>
</dbReference>
<dbReference type="RefSeq" id="WP_179216998.1">
    <property type="nucleotide sequence ID" value="NZ_FZOC01000004.1"/>
</dbReference>
<dbReference type="InterPro" id="IPR008279">
    <property type="entry name" value="PEP-util_enz_mobile_dom"/>
</dbReference>
<evidence type="ECO:0000313" key="17">
    <source>
        <dbReference type="EMBL" id="SNS01283.1"/>
    </source>
</evidence>
<feature type="domain" description="PEP-utilising enzyme mobile" evidence="15">
    <location>
        <begin position="495"/>
        <end position="565"/>
    </location>
</feature>
<keyword evidence="12" id="KW-0460">Magnesium</keyword>
<dbReference type="InterPro" id="IPR013815">
    <property type="entry name" value="ATP_grasp_subdomain_1"/>
</dbReference>
<dbReference type="InterPro" id="IPR006319">
    <property type="entry name" value="PEP_synth"/>
</dbReference>
<dbReference type="Gene3D" id="3.30.1490.20">
    <property type="entry name" value="ATP-grasp fold, A domain"/>
    <property type="match status" value="1"/>
</dbReference>
<comment type="cofactor">
    <cofactor evidence="1">
        <name>Mg(2+)</name>
        <dbReference type="ChEBI" id="CHEBI:18420"/>
    </cofactor>
</comment>
<dbReference type="SUPFAM" id="SSF52009">
    <property type="entry name" value="Phosphohistidine domain"/>
    <property type="match status" value="1"/>
</dbReference>
<evidence type="ECO:0000259" key="16">
    <source>
        <dbReference type="Pfam" id="PF01326"/>
    </source>
</evidence>
<dbReference type="Pfam" id="PF00391">
    <property type="entry name" value="PEP-utilizers"/>
    <property type="match status" value="1"/>
</dbReference>
<feature type="domain" description="Pyruvate phosphate dikinase AMP/ATP-binding" evidence="16">
    <location>
        <begin position="142"/>
        <end position="448"/>
    </location>
</feature>
<reference evidence="17 18" key="1">
    <citation type="submission" date="2017-06" db="EMBL/GenBank/DDBJ databases">
        <authorList>
            <person name="Kim H.J."/>
            <person name="Triplett B.A."/>
        </authorList>
    </citation>
    <scope>NUCLEOTIDE SEQUENCE [LARGE SCALE GENOMIC DNA]</scope>
    <source>
        <strain evidence="17 18">DSM 13116</strain>
    </source>
</reference>
<organism evidence="17 18">
    <name type="scientific">Humidesulfovibrio mexicanus</name>
    <dbReference type="NCBI Taxonomy" id="147047"/>
    <lineage>
        <taxon>Bacteria</taxon>
        <taxon>Pseudomonadati</taxon>
        <taxon>Thermodesulfobacteriota</taxon>
        <taxon>Desulfovibrionia</taxon>
        <taxon>Desulfovibrionales</taxon>
        <taxon>Desulfovibrionaceae</taxon>
        <taxon>Humidesulfovibrio</taxon>
    </lineage>
</organism>
<dbReference type="Gene3D" id="3.50.30.10">
    <property type="entry name" value="Phosphohistidine domain"/>
    <property type="match status" value="1"/>
</dbReference>
<keyword evidence="8" id="KW-0479">Metal-binding</keyword>
<evidence type="ECO:0000256" key="9">
    <source>
        <dbReference type="ARBA" id="ARBA00022741"/>
    </source>
</evidence>
<protein>
    <recommendedName>
        <fullName evidence="6">Phosphoenolpyruvate synthase</fullName>
        <ecNumber evidence="5">2.7.9.2</ecNumber>
    </recommendedName>
    <alternativeName>
        <fullName evidence="13">Pyruvate, water dikinase</fullName>
    </alternativeName>
</protein>
<dbReference type="PANTHER" id="PTHR43030">
    <property type="entry name" value="PHOSPHOENOLPYRUVATE SYNTHASE"/>
    <property type="match status" value="1"/>
</dbReference>
<comment type="catalytic activity">
    <reaction evidence="14">
        <text>pyruvate + ATP + H2O = phosphoenolpyruvate + AMP + phosphate + 2 H(+)</text>
        <dbReference type="Rhea" id="RHEA:11364"/>
        <dbReference type="ChEBI" id="CHEBI:15361"/>
        <dbReference type="ChEBI" id="CHEBI:15377"/>
        <dbReference type="ChEBI" id="CHEBI:15378"/>
        <dbReference type="ChEBI" id="CHEBI:30616"/>
        <dbReference type="ChEBI" id="CHEBI:43474"/>
        <dbReference type="ChEBI" id="CHEBI:58702"/>
        <dbReference type="ChEBI" id="CHEBI:456215"/>
        <dbReference type="EC" id="2.7.9.2"/>
    </reaction>
</comment>
<dbReference type="GO" id="GO:0005524">
    <property type="term" value="F:ATP binding"/>
    <property type="evidence" value="ECO:0007669"/>
    <property type="project" value="UniProtKB-KW"/>
</dbReference>
<dbReference type="InterPro" id="IPR036637">
    <property type="entry name" value="Phosphohistidine_dom_sf"/>
</dbReference>
<keyword evidence="9" id="KW-0547">Nucleotide-binding</keyword>
<dbReference type="Pfam" id="PF01326">
    <property type="entry name" value="PPDK_N"/>
    <property type="match status" value="1"/>
</dbReference>
<evidence type="ECO:0000256" key="8">
    <source>
        <dbReference type="ARBA" id="ARBA00022723"/>
    </source>
</evidence>
<evidence type="ECO:0000256" key="14">
    <source>
        <dbReference type="ARBA" id="ARBA00047700"/>
    </source>
</evidence>
<evidence type="ECO:0000256" key="6">
    <source>
        <dbReference type="ARBA" id="ARBA00021623"/>
    </source>
</evidence>
<dbReference type="Gene3D" id="3.30.470.20">
    <property type="entry name" value="ATP-grasp fold, B domain"/>
    <property type="match status" value="1"/>
</dbReference>
<keyword evidence="11" id="KW-0067">ATP-binding</keyword>
<evidence type="ECO:0000256" key="1">
    <source>
        <dbReference type="ARBA" id="ARBA00001946"/>
    </source>
</evidence>
<evidence type="ECO:0000259" key="15">
    <source>
        <dbReference type="Pfam" id="PF00391"/>
    </source>
</evidence>
<keyword evidence="17" id="KW-0670">Pyruvate</keyword>
<dbReference type="AlphaFoldDB" id="A0A239B256"/>
<sequence length="888" mass="96729">MVVQSEILTNLKRLIRLLCGRGEDGGGHEELQEEFRRRYRHFQELLDSNAELLKIVADMEVKLRGEQLFGMSHIRAQATRAVFHALRMVASYENLSGKPEPVLRAKLAELQQQIKDELEDRAATHGQALVLGYEEISRDMVDQVGGKSANLGEVRNRVGLPTPRGFAITTTAFTEFFANAGLREEIKRIKLGIAPDAPASLDAASEEIQRLIITAPLPTALEQAIVEAHDALAKECGRHPDECPVAMRSSAIGEDSEYSFAGQYLSVLNVPRRRLVTTYRYVVASLYTARAMSYRLLKGIVDEDMSMSVACLEMIESVASGVMYTRHPYHPQDDRVLINAVWGLGVYAVDGVVIPDSVSLLRETLEPQELRVAEKPVMLTCGAGGVLVERPVPPERRDAPCLNAEQLRQLGGYGLRLEEHYGAAQDVEWALTPGERLLILQSRPLGVVAGETSIPAGLPSVNDREPVLAGGETAQPGIGSGPAFVVTDEDSLDGFPDGGVLVAPHSSPKFMVLMRKAQAILTDSGSITGHMASLAREFGVPAILGLKSATQDITTGEILTVDAYSRRVYPGQVDALMAFKAPRTAHMRDTPVHGVLSRVARHIIPLNLVNPKAEEFRPKGCRTVHDVMRLLHERCYGEMFALSDMASARPGMAMRLKAQTGLDLHVIDLGGGVATGAAARGGLDPSDVVGAPFKALLNGLTLDQAQLSTPRPLQMKGFLSVMSQQVVAGPAQAGERFGDKSYAIISDKYVNFSSRVGYHYGVLDCYCGSTVSKNYITFSFKGGAADDLKRARRARAIGRILEANGFRVEVEGDRVVGRLQKRETDVVLEKLWIVGKLLQFTRQMDMLMVDEASVDAMAACFLSGRYVLDASCPIPQRPAPKVDAGKED</sequence>
<name>A0A239B256_9BACT</name>
<proteinExistence type="inferred from homology"/>
<dbReference type="Proteomes" id="UP000198324">
    <property type="component" value="Unassembled WGS sequence"/>
</dbReference>
<evidence type="ECO:0000256" key="11">
    <source>
        <dbReference type="ARBA" id="ARBA00022840"/>
    </source>
</evidence>
<evidence type="ECO:0000256" key="5">
    <source>
        <dbReference type="ARBA" id="ARBA00011996"/>
    </source>
</evidence>
<evidence type="ECO:0000256" key="12">
    <source>
        <dbReference type="ARBA" id="ARBA00022842"/>
    </source>
</evidence>
<dbReference type="GO" id="GO:0006094">
    <property type="term" value="P:gluconeogenesis"/>
    <property type="evidence" value="ECO:0007669"/>
    <property type="project" value="UniProtKB-UniPathway"/>
</dbReference>
<evidence type="ECO:0000256" key="4">
    <source>
        <dbReference type="ARBA" id="ARBA00007837"/>
    </source>
</evidence>